<evidence type="ECO:0000256" key="6">
    <source>
        <dbReference type="ARBA" id="ARBA00022884"/>
    </source>
</evidence>
<keyword evidence="1 7" id="KW-0963">Cytoplasm</keyword>
<evidence type="ECO:0000256" key="8">
    <source>
        <dbReference type="PROSITE-ProRule" id="PRU01026"/>
    </source>
</evidence>
<evidence type="ECO:0000256" key="4">
    <source>
        <dbReference type="ARBA" id="ARBA00022679"/>
    </source>
</evidence>
<keyword evidence="3 7" id="KW-0489">Methyltransferase</keyword>
<dbReference type="Proteomes" id="UP000183107">
    <property type="component" value="Unassembled WGS sequence"/>
</dbReference>
<accession>A0A1I5AF65</accession>
<dbReference type="PROSITE" id="PS51689">
    <property type="entry name" value="SAM_RNA_A_N6_MT"/>
    <property type="match status" value="1"/>
</dbReference>
<feature type="binding site" evidence="7 8">
    <location>
        <position position="102"/>
    </location>
    <ligand>
        <name>S-adenosyl-L-methionine</name>
        <dbReference type="ChEBI" id="CHEBI:59789"/>
    </ligand>
</feature>
<gene>
    <name evidence="7" type="primary">rsmA</name>
    <name evidence="7" type="synonym">ksgA</name>
    <name evidence="10" type="ORF">SAMN05216386_1355</name>
</gene>
<feature type="binding site" evidence="7 8">
    <location>
        <position position="84"/>
    </location>
    <ligand>
        <name>S-adenosyl-L-methionine</name>
        <dbReference type="ChEBI" id="CHEBI:59789"/>
    </ligand>
</feature>
<dbReference type="EC" id="2.1.1.182" evidence="7"/>
<keyword evidence="6 7" id="KW-0694">RNA-binding</keyword>
<dbReference type="PROSITE" id="PS01131">
    <property type="entry name" value="RRNA_A_DIMETH"/>
    <property type="match status" value="1"/>
</dbReference>
<dbReference type="OrthoDB" id="9814755at2"/>
<feature type="binding site" evidence="7 8">
    <location>
        <position position="14"/>
    </location>
    <ligand>
        <name>S-adenosyl-L-methionine</name>
        <dbReference type="ChEBI" id="CHEBI:59789"/>
    </ligand>
</feature>
<evidence type="ECO:0000313" key="10">
    <source>
        <dbReference type="EMBL" id="SFN61077.1"/>
    </source>
</evidence>
<dbReference type="InterPro" id="IPR020596">
    <property type="entry name" value="rRNA_Ade_Mease_Trfase_CS"/>
</dbReference>
<feature type="binding site" evidence="7 8">
    <location>
        <position position="12"/>
    </location>
    <ligand>
        <name>S-adenosyl-L-methionine</name>
        <dbReference type="ChEBI" id="CHEBI:59789"/>
    </ligand>
</feature>
<dbReference type="Gene3D" id="1.10.8.100">
    <property type="entry name" value="Ribosomal RNA adenine dimethylase-like, domain 2"/>
    <property type="match status" value="1"/>
</dbReference>
<dbReference type="InterPro" id="IPR001737">
    <property type="entry name" value="KsgA/Erm"/>
</dbReference>
<dbReference type="InterPro" id="IPR029063">
    <property type="entry name" value="SAM-dependent_MTases_sf"/>
</dbReference>
<dbReference type="HAMAP" id="MF_00607">
    <property type="entry name" value="16SrRNA_methyltr_A"/>
    <property type="match status" value="1"/>
</dbReference>
<evidence type="ECO:0000256" key="2">
    <source>
        <dbReference type="ARBA" id="ARBA00022552"/>
    </source>
</evidence>
<feature type="binding site" evidence="7 8">
    <location>
        <position position="60"/>
    </location>
    <ligand>
        <name>S-adenosyl-L-methionine</name>
        <dbReference type="ChEBI" id="CHEBI:59789"/>
    </ligand>
</feature>
<keyword evidence="5 7" id="KW-0949">S-adenosyl-L-methionine</keyword>
<evidence type="ECO:0000259" key="9">
    <source>
        <dbReference type="SMART" id="SM00650"/>
    </source>
</evidence>
<dbReference type="Gene3D" id="3.40.50.150">
    <property type="entry name" value="Vaccinia Virus protein VP39"/>
    <property type="match status" value="1"/>
</dbReference>
<dbReference type="SMART" id="SM00650">
    <property type="entry name" value="rADc"/>
    <property type="match status" value="1"/>
</dbReference>
<keyword evidence="2 7" id="KW-0698">rRNA processing</keyword>
<feature type="binding site" evidence="7 8">
    <location>
        <position position="39"/>
    </location>
    <ligand>
        <name>S-adenosyl-L-methionine</name>
        <dbReference type="ChEBI" id="CHEBI:59789"/>
    </ligand>
</feature>
<organism evidence="10 11">
    <name type="scientific">Nitrosospira briensis</name>
    <dbReference type="NCBI Taxonomy" id="35799"/>
    <lineage>
        <taxon>Bacteria</taxon>
        <taxon>Pseudomonadati</taxon>
        <taxon>Pseudomonadota</taxon>
        <taxon>Betaproteobacteria</taxon>
        <taxon>Nitrosomonadales</taxon>
        <taxon>Nitrosomonadaceae</taxon>
        <taxon>Nitrosospira</taxon>
    </lineage>
</organism>
<dbReference type="EMBL" id="FOVJ01000002">
    <property type="protein sequence ID" value="SFN61077.1"/>
    <property type="molecule type" value="Genomic_DNA"/>
</dbReference>
<proteinExistence type="inferred from homology"/>
<dbReference type="InterPro" id="IPR011530">
    <property type="entry name" value="rRNA_adenine_dimethylase"/>
</dbReference>
<dbReference type="STRING" id="1266925.GCA_000619905_01159"/>
<dbReference type="InterPro" id="IPR020598">
    <property type="entry name" value="rRNA_Ade_methylase_Trfase_N"/>
</dbReference>
<protein>
    <recommendedName>
        <fullName evidence="7">Ribosomal RNA small subunit methyltransferase A</fullName>
        <ecNumber evidence="7">2.1.1.182</ecNumber>
    </recommendedName>
    <alternativeName>
        <fullName evidence="7">16S rRNA (adenine(1518)-N(6)/adenine(1519)-N(6))-dimethyltransferase</fullName>
    </alternativeName>
    <alternativeName>
        <fullName evidence="7">16S rRNA dimethyladenosine transferase</fullName>
    </alternativeName>
    <alternativeName>
        <fullName evidence="7">16S rRNA dimethylase</fullName>
    </alternativeName>
    <alternativeName>
        <fullName evidence="7">S-adenosylmethionine-6-N', N'-adenosyl(rRNA) dimethyltransferase</fullName>
    </alternativeName>
</protein>
<keyword evidence="4 7" id="KW-0808">Transferase</keyword>
<sequence length="256" mass="29065">MRHIPRKRFSQNFLVDKQIISDIVRAIHPRENDLLVEIGPGLAALTRPLLHALGHLHVVEIDRDIVERLRREFSEKKLTIHTGDALEFDFSAIGDDIRVIGNLPYNISTPILFHLSKFAENIRDMHFMLQKEVVARMIATPSTSDYGRLSVMLQCRFEMEQLLIAPPECFDPVPKVESAVVRMVPLSQPPVEAGKEKLFAGIVSAAFSQRRKTLRNTLRDYLKPEDYLTLEIDAGQRAENLSVAQFVAVAHHLSGR</sequence>
<dbReference type="NCBIfam" id="TIGR00755">
    <property type="entry name" value="ksgA"/>
    <property type="match status" value="1"/>
</dbReference>
<name>A0A1I5AF65_9PROT</name>
<dbReference type="InterPro" id="IPR023165">
    <property type="entry name" value="rRNA_Ade_diMease-like_C"/>
</dbReference>
<comment type="similarity">
    <text evidence="7">Belongs to the class I-like SAM-binding methyltransferase superfamily. rRNA adenine N(6)-methyltransferase family. RsmA subfamily.</text>
</comment>
<dbReference type="RefSeq" id="WP_074795989.1">
    <property type="nucleotide sequence ID" value="NZ_FOVJ01000002.1"/>
</dbReference>
<evidence type="ECO:0000256" key="3">
    <source>
        <dbReference type="ARBA" id="ARBA00022603"/>
    </source>
</evidence>
<dbReference type="FunFam" id="1.10.8.100:FF:000001">
    <property type="entry name" value="Ribosomal RNA small subunit methyltransferase A"/>
    <property type="match status" value="1"/>
</dbReference>
<dbReference type="GO" id="GO:0005829">
    <property type="term" value="C:cytosol"/>
    <property type="evidence" value="ECO:0007669"/>
    <property type="project" value="TreeGrafter"/>
</dbReference>
<dbReference type="SUPFAM" id="SSF53335">
    <property type="entry name" value="S-adenosyl-L-methionine-dependent methyltransferases"/>
    <property type="match status" value="1"/>
</dbReference>
<comment type="function">
    <text evidence="7">Specifically dimethylates two adjacent adenosines (A1518 and A1519) in the loop of a conserved hairpin near the 3'-end of 16S rRNA in the 30S particle. May play a critical role in biogenesis of 30S subunits.</text>
</comment>
<feature type="domain" description="Ribosomal RNA adenine methylase transferase N-terminal" evidence="9">
    <location>
        <begin position="19"/>
        <end position="187"/>
    </location>
</feature>
<dbReference type="PANTHER" id="PTHR11727:SF7">
    <property type="entry name" value="DIMETHYLADENOSINE TRANSFERASE-RELATED"/>
    <property type="match status" value="1"/>
</dbReference>
<evidence type="ECO:0000256" key="5">
    <source>
        <dbReference type="ARBA" id="ARBA00022691"/>
    </source>
</evidence>
<dbReference type="PANTHER" id="PTHR11727">
    <property type="entry name" value="DIMETHYLADENOSINE TRANSFERASE"/>
    <property type="match status" value="1"/>
</dbReference>
<dbReference type="GO" id="GO:0003723">
    <property type="term" value="F:RNA binding"/>
    <property type="evidence" value="ECO:0007669"/>
    <property type="project" value="UniProtKB-UniRule"/>
</dbReference>
<comment type="subcellular location">
    <subcellularLocation>
        <location evidence="7">Cytoplasm</location>
    </subcellularLocation>
</comment>
<keyword evidence="11" id="KW-1185">Reference proteome</keyword>
<evidence type="ECO:0000313" key="11">
    <source>
        <dbReference type="Proteomes" id="UP000183107"/>
    </source>
</evidence>
<dbReference type="AlphaFoldDB" id="A0A1I5AF65"/>
<dbReference type="GO" id="GO:0052908">
    <property type="term" value="F:16S rRNA (adenine(1518)-N(6)/adenine(1519)-N(6))-dimethyltransferase activity"/>
    <property type="evidence" value="ECO:0007669"/>
    <property type="project" value="UniProtKB-EC"/>
</dbReference>
<evidence type="ECO:0000256" key="1">
    <source>
        <dbReference type="ARBA" id="ARBA00022490"/>
    </source>
</evidence>
<comment type="catalytic activity">
    <reaction evidence="7">
        <text>adenosine(1518)/adenosine(1519) in 16S rRNA + 4 S-adenosyl-L-methionine = N(6)-dimethyladenosine(1518)/N(6)-dimethyladenosine(1519) in 16S rRNA + 4 S-adenosyl-L-homocysteine + 4 H(+)</text>
        <dbReference type="Rhea" id="RHEA:19609"/>
        <dbReference type="Rhea" id="RHEA-COMP:10232"/>
        <dbReference type="Rhea" id="RHEA-COMP:10233"/>
        <dbReference type="ChEBI" id="CHEBI:15378"/>
        <dbReference type="ChEBI" id="CHEBI:57856"/>
        <dbReference type="ChEBI" id="CHEBI:59789"/>
        <dbReference type="ChEBI" id="CHEBI:74411"/>
        <dbReference type="ChEBI" id="CHEBI:74493"/>
        <dbReference type="EC" id="2.1.1.182"/>
    </reaction>
</comment>
<dbReference type="Pfam" id="PF00398">
    <property type="entry name" value="RrnaAD"/>
    <property type="match status" value="1"/>
</dbReference>
<reference evidence="11" key="1">
    <citation type="submission" date="2016-10" db="EMBL/GenBank/DDBJ databases">
        <authorList>
            <person name="Varghese N."/>
        </authorList>
    </citation>
    <scope>NUCLEOTIDE SEQUENCE [LARGE SCALE GENOMIC DNA]</scope>
    <source>
        <strain evidence="11">Nsp8</strain>
    </source>
</reference>
<evidence type="ECO:0000256" key="7">
    <source>
        <dbReference type="HAMAP-Rule" id="MF_00607"/>
    </source>
</evidence>